<dbReference type="VEuPathDB" id="VectorBase:AQUA015120"/>
<proteinExistence type="predicted"/>
<organism evidence="2 3">
    <name type="scientific">Anopheles quadriannulatus</name>
    <name type="common">Mosquito</name>
    <dbReference type="NCBI Taxonomy" id="34691"/>
    <lineage>
        <taxon>Eukaryota</taxon>
        <taxon>Metazoa</taxon>
        <taxon>Ecdysozoa</taxon>
        <taxon>Arthropoda</taxon>
        <taxon>Hexapoda</taxon>
        <taxon>Insecta</taxon>
        <taxon>Pterygota</taxon>
        <taxon>Neoptera</taxon>
        <taxon>Endopterygota</taxon>
        <taxon>Diptera</taxon>
        <taxon>Nematocera</taxon>
        <taxon>Culicoidea</taxon>
        <taxon>Culicidae</taxon>
        <taxon>Anophelinae</taxon>
        <taxon>Anopheles</taxon>
    </lineage>
</organism>
<reference evidence="2" key="1">
    <citation type="submission" date="2020-05" db="UniProtKB">
        <authorList>
            <consortium name="EnsemblMetazoa"/>
        </authorList>
    </citation>
    <scope>IDENTIFICATION</scope>
    <source>
        <strain evidence="2">SANGQUA</strain>
    </source>
</reference>
<evidence type="ECO:0000256" key="1">
    <source>
        <dbReference type="SAM" id="Phobius"/>
    </source>
</evidence>
<evidence type="ECO:0000313" key="2">
    <source>
        <dbReference type="EnsemblMetazoa" id="AQUA015120-PA"/>
    </source>
</evidence>
<keyword evidence="3" id="KW-1185">Reference proteome</keyword>
<dbReference type="Proteomes" id="UP000076407">
    <property type="component" value="Unassembled WGS sequence"/>
</dbReference>
<accession>A0A182XTI2</accession>
<keyword evidence="1" id="KW-1133">Transmembrane helix</keyword>
<protein>
    <submittedName>
        <fullName evidence="2">Uncharacterized protein</fullName>
    </submittedName>
</protein>
<feature type="transmembrane region" description="Helical" evidence="1">
    <location>
        <begin position="6"/>
        <end position="25"/>
    </location>
</feature>
<dbReference type="AlphaFoldDB" id="A0A182XTI2"/>
<dbReference type="EnsemblMetazoa" id="AQUA015120-RA">
    <property type="protein sequence ID" value="AQUA015120-PA"/>
    <property type="gene ID" value="AQUA015120"/>
</dbReference>
<sequence length="35" mass="4124">MLESLQHFACVLFSLLSNLFFLFCGPHRFDSPKDY</sequence>
<evidence type="ECO:0000313" key="3">
    <source>
        <dbReference type="Proteomes" id="UP000076407"/>
    </source>
</evidence>
<keyword evidence="1" id="KW-0812">Transmembrane</keyword>
<keyword evidence="1" id="KW-0472">Membrane</keyword>
<name>A0A182XTI2_ANOQN</name>